<keyword evidence="3" id="KW-0808">Transferase</keyword>
<dbReference type="Gene3D" id="3.40.50.1000">
    <property type="entry name" value="HAD superfamily/HAD-like"/>
    <property type="match status" value="1"/>
</dbReference>
<dbReference type="GO" id="GO:0003825">
    <property type="term" value="F:alpha,alpha-trehalose-phosphate synthase (UDP-forming) activity"/>
    <property type="evidence" value="ECO:0007669"/>
    <property type="project" value="UniProtKB-EC"/>
</dbReference>
<dbReference type="PANTHER" id="PTHR10788">
    <property type="entry name" value="TREHALOSE-6-PHOSPHATE SYNTHASE"/>
    <property type="match status" value="1"/>
</dbReference>
<evidence type="ECO:0000256" key="1">
    <source>
        <dbReference type="ARBA" id="ARBA00005409"/>
    </source>
</evidence>
<dbReference type="InterPro" id="IPR001830">
    <property type="entry name" value="Glyco_trans_20"/>
</dbReference>
<comment type="similarity">
    <text evidence="1">In the N-terminal section; belongs to the glycosyltransferase 20 family.</text>
</comment>
<comment type="similarity">
    <text evidence="2">In the C-terminal section; belongs to the trehalose phosphatase family.</text>
</comment>
<gene>
    <name evidence="3" type="ORF">Din_046023</name>
</gene>
<dbReference type="SUPFAM" id="SSF56784">
    <property type="entry name" value="HAD-like"/>
    <property type="match status" value="1"/>
</dbReference>
<reference evidence="3" key="1">
    <citation type="submission" date="2019-08" db="EMBL/GenBank/DDBJ databases">
        <title>Reference gene set and small RNA set construction with multiple tissues from Davidia involucrata Baill.</title>
        <authorList>
            <person name="Yang H."/>
            <person name="Zhou C."/>
            <person name="Li G."/>
            <person name="Wang J."/>
            <person name="Gao P."/>
            <person name="Wang M."/>
            <person name="Wang R."/>
            <person name="Zhao Y."/>
        </authorList>
    </citation>
    <scope>NUCLEOTIDE SEQUENCE</scope>
    <source>
        <tissue evidence="3">Mixed with DoveR01_LX</tissue>
    </source>
</reference>
<evidence type="ECO:0000256" key="2">
    <source>
        <dbReference type="ARBA" id="ARBA00006330"/>
    </source>
</evidence>
<dbReference type="FunFam" id="3.40.50.1000:FF:000052">
    <property type="entry name" value="Alpha,alpha-trehalose-phosphate synthase [UDP-forming] 6"/>
    <property type="match status" value="1"/>
</dbReference>
<accession>A0A5B7C698</accession>
<protein>
    <submittedName>
        <fullName evidence="3">Putative alpha,alpha-trehalose-phosphate synthase [UDP-forming] 9</fullName>
        <ecNumber evidence="3">2.4.1.15</ecNumber>
        <ecNumber evidence="3">3.1.3.12</ecNumber>
    </submittedName>
</protein>
<organism evidence="3">
    <name type="scientific">Davidia involucrata</name>
    <name type="common">Dove tree</name>
    <dbReference type="NCBI Taxonomy" id="16924"/>
    <lineage>
        <taxon>Eukaryota</taxon>
        <taxon>Viridiplantae</taxon>
        <taxon>Streptophyta</taxon>
        <taxon>Embryophyta</taxon>
        <taxon>Tracheophyta</taxon>
        <taxon>Spermatophyta</taxon>
        <taxon>Magnoliopsida</taxon>
        <taxon>eudicotyledons</taxon>
        <taxon>Gunneridae</taxon>
        <taxon>Pentapetalae</taxon>
        <taxon>asterids</taxon>
        <taxon>Cornales</taxon>
        <taxon>Nyssaceae</taxon>
        <taxon>Davidia</taxon>
    </lineage>
</organism>
<dbReference type="EC" id="3.1.3.12" evidence="3"/>
<dbReference type="InterPro" id="IPR036412">
    <property type="entry name" value="HAD-like_sf"/>
</dbReference>
<dbReference type="AlphaFoldDB" id="A0A5B7C698"/>
<dbReference type="GO" id="GO:0005829">
    <property type="term" value="C:cytosol"/>
    <property type="evidence" value="ECO:0007669"/>
    <property type="project" value="TreeGrafter"/>
</dbReference>
<dbReference type="PANTHER" id="PTHR10788:SF55">
    <property type="entry name" value="ALPHA,ALPHA-TREHALOSE-PHOSPHATE SYNTHASE [UDP-FORMING] 10-RELATED"/>
    <property type="match status" value="1"/>
</dbReference>
<dbReference type="InterPro" id="IPR023214">
    <property type="entry name" value="HAD_sf"/>
</dbReference>
<dbReference type="EC" id="2.4.1.15" evidence="3"/>
<name>A0A5B7C698_DAVIN</name>
<evidence type="ECO:0000313" key="3">
    <source>
        <dbReference type="EMBL" id="MPA76582.1"/>
    </source>
</evidence>
<dbReference type="GO" id="GO:0004805">
    <property type="term" value="F:trehalose-phosphatase activity"/>
    <property type="evidence" value="ECO:0007669"/>
    <property type="project" value="UniProtKB-EC"/>
</dbReference>
<dbReference type="Pfam" id="PF02358">
    <property type="entry name" value="Trehalose_PPase"/>
    <property type="match status" value="1"/>
</dbReference>
<dbReference type="EMBL" id="GHES01046023">
    <property type="protein sequence ID" value="MPA76582.1"/>
    <property type="molecule type" value="Transcribed_RNA"/>
</dbReference>
<keyword evidence="3" id="KW-0378">Hydrolase</keyword>
<proteinExistence type="inferred from homology"/>
<dbReference type="GO" id="GO:0005992">
    <property type="term" value="P:trehalose biosynthetic process"/>
    <property type="evidence" value="ECO:0007669"/>
    <property type="project" value="InterPro"/>
</dbReference>
<keyword evidence="3" id="KW-0328">Glycosyltransferase</keyword>
<dbReference type="InterPro" id="IPR003337">
    <property type="entry name" value="Trehalose_PPase"/>
</dbReference>
<sequence length="102" mass="11396">MQGVTKGLVTEKVLSTMISNEKPPDFVLCIGDDRSDEDMFESISSTGCSSSLPPNPEIFTCTVVQKPSKARYYLDDTNDVLRLLQRPCCCFMFKAKVKHTNP</sequence>